<evidence type="ECO:0000256" key="1">
    <source>
        <dbReference type="ARBA" id="ARBA00008714"/>
    </source>
</evidence>
<reference evidence="10 11" key="1">
    <citation type="submission" date="2015-11" db="EMBL/GenBank/DDBJ databases">
        <title>Description and complete genome sequence of a novel strain predominating in hypersaline microbial mats and representing a new family of the Bacteriodetes phylum.</title>
        <authorList>
            <person name="Spring S."/>
            <person name="Bunk B."/>
            <person name="Sproer C."/>
            <person name="Klenk H.-P."/>
        </authorList>
    </citation>
    <scope>NUCLEOTIDE SEQUENCE [LARGE SCALE GENOMIC DNA]</scope>
    <source>
        <strain evidence="10 11">L21-Spi-D4</strain>
    </source>
</reference>
<dbReference type="GO" id="GO:0004784">
    <property type="term" value="F:superoxide dismutase activity"/>
    <property type="evidence" value="ECO:0007669"/>
    <property type="project" value="UniProtKB-EC"/>
</dbReference>
<comment type="function">
    <text evidence="7">Destroys radicals which are normally produced within the cells and which are toxic to biological systems.</text>
</comment>
<dbReference type="PROSITE" id="PS00088">
    <property type="entry name" value="SOD_MN"/>
    <property type="match status" value="1"/>
</dbReference>
<sequence>MKFTLPELPFEKDALEPHISAKTIEFHYGKHHKTYVDKLNKLVEGTEFANADLETIIKNADGGIFNNGAQVWNHTFYFEALSGNPKAKPGGKLLGAIDKVFGNYEQFIEDFTNAGTTLFGSGWVWLIQNKDGDLDIMQGQNAENPIRDGYKPLMTMDVWEHAYYLDTQNARPKYIENFFAVLDWEVIEKRLG</sequence>
<evidence type="ECO:0000256" key="6">
    <source>
        <dbReference type="PIRSR" id="PIRSR000349-1"/>
    </source>
</evidence>
<feature type="binding site" evidence="6">
    <location>
        <position position="157"/>
    </location>
    <ligand>
        <name>Mn(2+)</name>
        <dbReference type="ChEBI" id="CHEBI:29035"/>
    </ligand>
</feature>
<dbReference type="KEGG" id="blq:L21SP5_03294"/>
<dbReference type="PRINTS" id="PR01703">
    <property type="entry name" value="MNSODISMTASE"/>
</dbReference>
<dbReference type="PATRIC" id="fig|1307839.3.peg.3462"/>
<proteinExistence type="inferred from homology"/>
<feature type="domain" description="Manganese/iron superoxide dismutase C-terminal" evidence="9">
    <location>
        <begin position="90"/>
        <end position="190"/>
    </location>
</feature>
<evidence type="ECO:0000256" key="4">
    <source>
        <dbReference type="ARBA" id="ARBA00023002"/>
    </source>
</evidence>
<dbReference type="PANTHER" id="PTHR42769:SF3">
    <property type="entry name" value="SUPEROXIDE DISMUTASE [FE] 2, CHLOROPLASTIC"/>
    <property type="match status" value="1"/>
</dbReference>
<keyword evidence="11" id="KW-1185">Reference proteome</keyword>
<evidence type="ECO:0000259" key="9">
    <source>
        <dbReference type="Pfam" id="PF02777"/>
    </source>
</evidence>
<feature type="binding site" evidence="6">
    <location>
        <position position="27"/>
    </location>
    <ligand>
        <name>Mn(2+)</name>
        <dbReference type="ChEBI" id="CHEBI:29035"/>
    </ligand>
</feature>
<dbReference type="InterPro" id="IPR036324">
    <property type="entry name" value="Mn/Fe_SOD_N_sf"/>
</dbReference>
<dbReference type="InterPro" id="IPR001189">
    <property type="entry name" value="Mn/Fe_SOD"/>
</dbReference>
<evidence type="ECO:0000313" key="11">
    <source>
        <dbReference type="Proteomes" id="UP000064893"/>
    </source>
</evidence>
<dbReference type="SUPFAM" id="SSF54719">
    <property type="entry name" value="Fe,Mn superoxide dismutase (SOD), C-terminal domain"/>
    <property type="match status" value="1"/>
</dbReference>
<dbReference type="AlphaFoldDB" id="A0A0S2I3Z7"/>
<keyword evidence="4 7" id="KW-0560">Oxidoreductase</keyword>
<protein>
    <recommendedName>
        <fullName evidence="2 7">Superoxide dismutase</fullName>
        <ecNumber evidence="2 7">1.15.1.1</ecNumber>
    </recommendedName>
</protein>
<feature type="binding site" evidence="6">
    <location>
        <position position="74"/>
    </location>
    <ligand>
        <name>Mn(2+)</name>
        <dbReference type="ChEBI" id="CHEBI:29035"/>
    </ligand>
</feature>
<comment type="similarity">
    <text evidence="1 7">Belongs to the iron/manganese superoxide dismutase family.</text>
</comment>
<evidence type="ECO:0000259" key="8">
    <source>
        <dbReference type="Pfam" id="PF00081"/>
    </source>
</evidence>
<organism evidence="10 11">
    <name type="scientific">Salinivirga cyanobacteriivorans</name>
    <dbReference type="NCBI Taxonomy" id="1307839"/>
    <lineage>
        <taxon>Bacteria</taxon>
        <taxon>Pseudomonadati</taxon>
        <taxon>Bacteroidota</taxon>
        <taxon>Bacteroidia</taxon>
        <taxon>Bacteroidales</taxon>
        <taxon>Salinivirgaceae</taxon>
        <taxon>Salinivirga</taxon>
    </lineage>
</organism>
<dbReference type="EC" id="1.15.1.1" evidence="2 7"/>
<dbReference type="EMBL" id="CP013118">
    <property type="protein sequence ID" value="ALO16907.1"/>
    <property type="molecule type" value="Genomic_DNA"/>
</dbReference>
<accession>A0A0S2I3Z7</accession>
<feature type="binding site" evidence="6">
    <location>
        <position position="161"/>
    </location>
    <ligand>
        <name>Mn(2+)</name>
        <dbReference type="ChEBI" id="CHEBI:29035"/>
    </ligand>
</feature>
<dbReference type="FunFam" id="1.10.287.990:FF:000002">
    <property type="entry name" value="Superoxide dismutase"/>
    <property type="match status" value="1"/>
</dbReference>
<dbReference type="PIRSF" id="PIRSF000349">
    <property type="entry name" value="SODismutase"/>
    <property type="match status" value="1"/>
</dbReference>
<dbReference type="Gene3D" id="1.10.287.990">
    <property type="entry name" value="Fe,Mn superoxide dismutase (SOD) domain"/>
    <property type="match status" value="1"/>
</dbReference>
<dbReference type="PANTHER" id="PTHR42769">
    <property type="entry name" value="SUPEROXIDE DISMUTASE"/>
    <property type="match status" value="1"/>
</dbReference>
<comment type="catalytic activity">
    <reaction evidence="7">
        <text>2 superoxide + 2 H(+) = H2O2 + O2</text>
        <dbReference type="Rhea" id="RHEA:20696"/>
        <dbReference type="ChEBI" id="CHEBI:15378"/>
        <dbReference type="ChEBI" id="CHEBI:15379"/>
        <dbReference type="ChEBI" id="CHEBI:16240"/>
        <dbReference type="ChEBI" id="CHEBI:18421"/>
        <dbReference type="EC" id="1.15.1.1"/>
    </reaction>
</comment>
<dbReference type="RefSeq" id="WP_057954250.1">
    <property type="nucleotide sequence ID" value="NZ_CP013118.1"/>
</dbReference>
<keyword evidence="3 6" id="KW-0479">Metal-binding</keyword>
<feature type="domain" description="Manganese/iron superoxide dismutase N-terminal" evidence="8">
    <location>
        <begin position="2"/>
        <end position="82"/>
    </location>
</feature>
<dbReference type="InterPro" id="IPR019833">
    <property type="entry name" value="Mn/Fe_SOD_BS"/>
</dbReference>
<evidence type="ECO:0000256" key="7">
    <source>
        <dbReference type="RuleBase" id="RU000414"/>
    </source>
</evidence>
<dbReference type="Pfam" id="PF02777">
    <property type="entry name" value="Sod_Fe_C"/>
    <property type="match status" value="1"/>
</dbReference>
<dbReference type="Proteomes" id="UP000064893">
    <property type="component" value="Chromosome"/>
</dbReference>
<evidence type="ECO:0000313" key="10">
    <source>
        <dbReference type="EMBL" id="ALO16907.1"/>
    </source>
</evidence>
<dbReference type="SUPFAM" id="SSF46609">
    <property type="entry name" value="Fe,Mn superoxide dismutase (SOD), N-terminal domain"/>
    <property type="match status" value="1"/>
</dbReference>
<dbReference type="Pfam" id="PF00081">
    <property type="entry name" value="Sod_Fe_N"/>
    <property type="match status" value="1"/>
</dbReference>
<keyword evidence="5" id="KW-0408">Iron</keyword>
<dbReference type="GO" id="GO:0046872">
    <property type="term" value="F:metal ion binding"/>
    <property type="evidence" value="ECO:0007669"/>
    <property type="project" value="UniProtKB-KW"/>
</dbReference>
<dbReference type="InterPro" id="IPR019831">
    <property type="entry name" value="Mn/Fe_SOD_N"/>
</dbReference>
<evidence type="ECO:0000256" key="5">
    <source>
        <dbReference type="ARBA" id="ARBA00023004"/>
    </source>
</evidence>
<evidence type="ECO:0000256" key="2">
    <source>
        <dbReference type="ARBA" id="ARBA00012682"/>
    </source>
</evidence>
<dbReference type="OrthoDB" id="9803125at2"/>
<evidence type="ECO:0000256" key="3">
    <source>
        <dbReference type="ARBA" id="ARBA00022723"/>
    </source>
</evidence>
<dbReference type="InterPro" id="IPR036314">
    <property type="entry name" value="SOD_C_sf"/>
</dbReference>
<gene>
    <name evidence="10" type="primary">sodB</name>
    <name evidence="10" type="ORF">L21SP5_03294</name>
</gene>
<dbReference type="Gene3D" id="3.55.40.20">
    <property type="entry name" value="Iron/manganese superoxide dismutase, C-terminal domain"/>
    <property type="match status" value="1"/>
</dbReference>
<name>A0A0S2I3Z7_9BACT</name>
<dbReference type="InterPro" id="IPR019832">
    <property type="entry name" value="Mn/Fe_SOD_C"/>
</dbReference>
<dbReference type="STRING" id="1307839.L21SP5_03294"/>